<dbReference type="AlphaFoldDB" id="B9D4F4"/>
<protein>
    <submittedName>
        <fullName evidence="1">Uncharacterized protein</fullName>
    </submittedName>
</protein>
<evidence type="ECO:0000313" key="2">
    <source>
        <dbReference type="Proteomes" id="UP000003082"/>
    </source>
</evidence>
<proteinExistence type="predicted"/>
<gene>
    <name evidence="1" type="ORF">CAMRE0001_3042</name>
</gene>
<reference evidence="1 2" key="1">
    <citation type="submission" date="2008-08" db="EMBL/GenBank/DDBJ databases">
        <authorList>
            <person name="Madupu R."/>
            <person name="Durkin A.S."/>
            <person name="Torralba M."/>
            <person name="Methe B."/>
            <person name="Sutton G.G."/>
            <person name="Strausberg R.L."/>
            <person name="Nelson K.E."/>
        </authorList>
    </citation>
    <scope>NUCLEOTIDE SEQUENCE [LARGE SCALE GENOMIC DNA]</scope>
    <source>
        <strain evidence="1 2">RM3267</strain>
    </source>
</reference>
<accession>B9D4F4</accession>
<comment type="caution">
    <text evidence="1">The sequence shown here is derived from an EMBL/GenBank/DDBJ whole genome shotgun (WGS) entry which is preliminary data.</text>
</comment>
<sequence>MFLKISVSRSFDATKPENLDTPFSYFYDLRQILAQAVNLLSVTAKMRRLFTTKCM</sequence>
<evidence type="ECO:0000313" key="1">
    <source>
        <dbReference type="EMBL" id="EEF13106.1"/>
    </source>
</evidence>
<dbReference type="Proteomes" id="UP000003082">
    <property type="component" value="Unassembled WGS sequence"/>
</dbReference>
<name>B9D4F4_CAMRE</name>
<dbReference type="EMBL" id="ACFU01000027">
    <property type="protein sequence ID" value="EEF13106.1"/>
    <property type="molecule type" value="Genomic_DNA"/>
</dbReference>
<keyword evidence="2" id="KW-1185">Reference proteome</keyword>
<organism evidence="1 2">
    <name type="scientific">Campylobacter rectus RM3267</name>
    <dbReference type="NCBI Taxonomy" id="553218"/>
    <lineage>
        <taxon>Bacteria</taxon>
        <taxon>Pseudomonadati</taxon>
        <taxon>Campylobacterota</taxon>
        <taxon>Epsilonproteobacteria</taxon>
        <taxon>Campylobacterales</taxon>
        <taxon>Campylobacteraceae</taxon>
        <taxon>Campylobacter</taxon>
    </lineage>
</organism>
<dbReference type="RefSeq" id="WP_002945270.1">
    <property type="nucleotide sequence ID" value="NZ_ACFU01000027.1"/>
</dbReference>